<protein>
    <submittedName>
        <fullName evidence="1">Uncharacterized protein</fullName>
    </submittedName>
</protein>
<name>A0A5C5CG99_9HYPH</name>
<dbReference type="Proteomes" id="UP000313390">
    <property type="component" value="Unassembled WGS sequence"/>
</dbReference>
<accession>A0A5C5CG99</accession>
<comment type="caution">
    <text evidence="1">The sequence shown here is derived from an EMBL/GenBank/DDBJ whole genome shotgun (WGS) entry which is preliminary data.</text>
</comment>
<gene>
    <name evidence="1" type="ORF">FIB18_17395</name>
</gene>
<dbReference type="AlphaFoldDB" id="A0A5C5CG99"/>
<reference evidence="1 2" key="1">
    <citation type="journal article" date="2011" name="Int. J. Syst. Evol. Microbiol.">
        <title>Ochrobactrum pecoris sp. nov., isolated from farm animals.</title>
        <authorList>
            <person name="Kampfer P."/>
            <person name="Huber B."/>
            <person name="Busse H.J."/>
            <person name="Scholz H.C."/>
            <person name="Tomaso H."/>
            <person name="Hotzel H."/>
            <person name="Melzer F."/>
        </authorList>
    </citation>
    <scope>NUCLEOTIDE SEQUENCE [LARGE SCALE GENOMIC DNA]</scope>
    <source>
        <strain evidence="1 2">08RB2639</strain>
    </source>
</reference>
<sequence>MCFDARLNRKPLRTFRDTPQFNLFIFSRIILRKTASHFCWKCFETILPQNGLPLCGSKRTC</sequence>
<dbReference type="EMBL" id="VEWK01000010">
    <property type="protein sequence ID" value="TNV10397.1"/>
    <property type="molecule type" value="Genomic_DNA"/>
</dbReference>
<evidence type="ECO:0000313" key="1">
    <source>
        <dbReference type="EMBL" id="TNV10397.1"/>
    </source>
</evidence>
<proteinExistence type="predicted"/>
<organism evidence="1 2">
    <name type="scientific">Brucella pecoris</name>
    <dbReference type="NCBI Taxonomy" id="867683"/>
    <lineage>
        <taxon>Bacteria</taxon>
        <taxon>Pseudomonadati</taxon>
        <taxon>Pseudomonadota</taxon>
        <taxon>Alphaproteobacteria</taxon>
        <taxon>Hyphomicrobiales</taxon>
        <taxon>Brucellaceae</taxon>
        <taxon>Brucella/Ochrobactrum group</taxon>
        <taxon>Brucella</taxon>
    </lineage>
</organism>
<evidence type="ECO:0000313" key="2">
    <source>
        <dbReference type="Proteomes" id="UP000313390"/>
    </source>
</evidence>